<dbReference type="GO" id="GO:0022627">
    <property type="term" value="C:cytosolic small ribosomal subunit"/>
    <property type="evidence" value="ECO:0007669"/>
    <property type="project" value="TreeGrafter"/>
</dbReference>
<evidence type="ECO:0000256" key="3">
    <source>
        <dbReference type="ARBA" id="ARBA00023274"/>
    </source>
</evidence>
<dbReference type="EMBL" id="LBMM01001084">
    <property type="protein sequence ID" value="KMQ96954.1"/>
    <property type="molecule type" value="Genomic_DNA"/>
</dbReference>
<dbReference type="Gene3D" id="3.30.230.10">
    <property type="match status" value="1"/>
</dbReference>
<accession>A0A0J7L3F6</accession>
<name>A0A0J7L3F6_LASNI</name>
<evidence type="ECO:0000256" key="1">
    <source>
        <dbReference type="ARBA" id="ARBA00005251"/>
    </source>
</evidence>
<dbReference type="InterPro" id="IPR020568">
    <property type="entry name" value="Ribosomal_Su5_D2-typ_SF"/>
</dbReference>
<organism evidence="4 5">
    <name type="scientific">Lasius niger</name>
    <name type="common">Black garden ant</name>
    <dbReference type="NCBI Taxonomy" id="67767"/>
    <lineage>
        <taxon>Eukaryota</taxon>
        <taxon>Metazoa</taxon>
        <taxon>Ecdysozoa</taxon>
        <taxon>Arthropoda</taxon>
        <taxon>Hexapoda</taxon>
        <taxon>Insecta</taxon>
        <taxon>Pterygota</taxon>
        <taxon>Neoptera</taxon>
        <taxon>Endopterygota</taxon>
        <taxon>Hymenoptera</taxon>
        <taxon>Apocrita</taxon>
        <taxon>Aculeata</taxon>
        <taxon>Formicoidea</taxon>
        <taxon>Formicidae</taxon>
        <taxon>Formicinae</taxon>
        <taxon>Lasius</taxon>
        <taxon>Lasius</taxon>
    </lineage>
</organism>
<keyword evidence="5" id="KW-1185">Reference proteome</keyword>
<dbReference type="NCBIfam" id="NF001099">
    <property type="entry name" value="PRK00132.1"/>
    <property type="match status" value="1"/>
</dbReference>
<dbReference type="PANTHER" id="PTHR21569:SF1">
    <property type="entry name" value="SMALL RIBOSOMAL SUBUNIT PROTEIN US9M"/>
    <property type="match status" value="1"/>
</dbReference>
<dbReference type="STRING" id="67767.A0A0J7L3F6"/>
<dbReference type="InterPro" id="IPR000754">
    <property type="entry name" value="Ribosomal_uS9"/>
</dbReference>
<evidence type="ECO:0000313" key="4">
    <source>
        <dbReference type="EMBL" id="KMQ96954.1"/>
    </source>
</evidence>
<keyword evidence="3" id="KW-0687">Ribonucleoprotein</keyword>
<dbReference type="AlphaFoldDB" id="A0A0J7L3F6"/>
<comment type="caution">
    <text evidence="4">The sequence shown here is derived from an EMBL/GenBank/DDBJ whole genome shotgun (WGS) entry which is preliminary data.</text>
</comment>
<sequence>MATTDKLTTYSGSGGRKSSTARVHLTNAADKASILVNGTEPMSFFGQELLVKDMLLPLKVTNTLAKFDVRITVDGGGKSGQAGAARLAIAKTLMKVSKEYKDVLRANALLTRDARIKERKKYGLKAARKAPQFSKR</sequence>
<dbReference type="GO" id="GO:0003723">
    <property type="term" value="F:RNA binding"/>
    <property type="evidence" value="ECO:0007669"/>
    <property type="project" value="TreeGrafter"/>
</dbReference>
<evidence type="ECO:0000313" key="5">
    <source>
        <dbReference type="Proteomes" id="UP000036403"/>
    </source>
</evidence>
<dbReference type="InterPro" id="IPR014721">
    <property type="entry name" value="Ribsml_uS5_D2-typ_fold_subgr"/>
</dbReference>
<dbReference type="GO" id="GO:0006412">
    <property type="term" value="P:translation"/>
    <property type="evidence" value="ECO:0007669"/>
    <property type="project" value="InterPro"/>
</dbReference>
<dbReference type="OrthoDB" id="10254627at2759"/>
<evidence type="ECO:0000256" key="2">
    <source>
        <dbReference type="ARBA" id="ARBA00022980"/>
    </source>
</evidence>
<protein>
    <submittedName>
        <fullName evidence="4">30s ribosomal protein s9</fullName>
    </submittedName>
</protein>
<dbReference type="Pfam" id="PF00380">
    <property type="entry name" value="Ribosomal_S9"/>
    <property type="match status" value="1"/>
</dbReference>
<reference evidence="4 5" key="1">
    <citation type="submission" date="2015-04" db="EMBL/GenBank/DDBJ databases">
        <title>Lasius niger genome sequencing.</title>
        <authorList>
            <person name="Konorov E.A."/>
            <person name="Nikitin M.A."/>
            <person name="Kirill M.V."/>
            <person name="Chang P."/>
        </authorList>
    </citation>
    <scope>NUCLEOTIDE SEQUENCE [LARGE SCALE GENOMIC DNA]</scope>
    <source>
        <tissue evidence="4">Whole</tissue>
    </source>
</reference>
<comment type="similarity">
    <text evidence="1">Belongs to the universal ribosomal protein uS9 family.</text>
</comment>
<dbReference type="PaxDb" id="67767-A0A0J7L3F6"/>
<dbReference type="Proteomes" id="UP000036403">
    <property type="component" value="Unassembled WGS sequence"/>
</dbReference>
<dbReference type="SUPFAM" id="SSF54211">
    <property type="entry name" value="Ribosomal protein S5 domain 2-like"/>
    <property type="match status" value="1"/>
</dbReference>
<dbReference type="PANTHER" id="PTHR21569">
    <property type="entry name" value="RIBOSOMAL PROTEIN S9"/>
    <property type="match status" value="1"/>
</dbReference>
<dbReference type="GO" id="GO:0003735">
    <property type="term" value="F:structural constituent of ribosome"/>
    <property type="evidence" value="ECO:0007669"/>
    <property type="project" value="InterPro"/>
</dbReference>
<gene>
    <name evidence="4" type="ORF">RF55_2731</name>
</gene>
<dbReference type="HAMAP" id="MF_00532_B">
    <property type="entry name" value="Ribosomal_uS9_B"/>
    <property type="match status" value="1"/>
</dbReference>
<proteinExistence type="inferred from homology"/>
<keyword evidence="2 4" id="KW-0689">Ribosomal protein</keyword>
<dbReference type="InterPro" id="IPR023035">
    <property type="entry name" value="Ribosomal_uS9_bac/plastid"/>
</dbReference>